<feature type="transmembrane region" description="Helical" evidence="8">
    <location>
        <begin position="208"/>
        <end position="232"/>
    </location>
</feature>
<evidence type="ECO:0000256" key="4">
    <source>
        <dbReference type="ARBA" id="ARBA00022475"/>
    </source>
</evidence>
<evidence type="ECO:0000313" key="9">
    <source>
        <dbReference type="EMBL" id="MEX0428216.1"/>
    </source>
</evidence>
<evidence type="ECO:0000256" key="6">
    <source>
        <dbReference type="ARBA" id="ARBA00022989"/>
    </source>
</evidence>
<evidence type="ECO:0000256" key="3">
    <source>
        <dbReference type="ARBA" id="ARBA00022448"/>
    </source>
</evidence>
<evidence type="ECO:0000256" key="5">
    <source>
        <dbReference type="ARBA" id="ARBA00022692"/>
    </source>
</evidence>
<evidence type="ECO:0000256" key="2">
    <source>
        <dbReference type="ARBA" id="ARBA00007935"/>
    </source>
</evidence>
<evidence type="ECO:0000256" key="1">
    <source>
        <dbReference type="ARBA" id="ARBA00004651"/>
    </source>
</evidence>
<accession>A0ABV3SZ44</accession>
<evidence type="ECO:0000313" key="10">
    <source>
        <dbReference type="Proteomes" id="UP001556631"/>
    </source>
</evidence>
<feature type="transmembrane region" description="Helical" evidence="8">
    <location>
        <begin position="166"/>
        <end position="187"/>
    </location>
</feature>
<dbReference type="Pfam" id="PF01032">
    <property type="entry name" value="FecCD"/>
    <property type="match status" value="1"/>
</dbReference>
<dbReference type="Gene3D" id="1.10.3470.10">
    <property type="entry name" value="ABC transporter involved in vitamin B12 uptake, BtuC"/>
    <property type="match status" value="1"/>
</dbReference>
<feature type="transmembrane region" description="Helical" evidence="8">
    <location>
        <begin position="86"/>
        <end position="104"/>
    </location>
</feature>
<keyword evidence="5 8" id="KW-0812">Transmembrane</keyword>
<feature type="transmembrane region" description="Helical" evidence="8">
    <location>
        <begin position="31"/>
        <end position="50"/>
    </location>
</feature>
<feature type="transmembrane region" description="Helical" evidence="8">
    <location>
        <begin position="295"/>
        <end position="318"/>
    </location>
</feature>
<dbReference type="Proteomes" id="UP001556631">
    <property type="component" value="Unassembled WGS sequence"/>
</dbReference>
<feature type="transmembrane region" description="Helical" evidence="8">
    <location>
        <begin position="258"/>
        <end position="283"/>
    </location>
</feature>
<keyword evidence="3" id="KW-0813">Transport</keyword>
<name>A0ABV3SZ44_9ACTN</name>
<dbReference type="EMBL" id="JBFPJR010000017">
    <property type="protein sequence ID" value="MEX0428216.1"/>
    <property type="molecule type" value="Genomic_DNA"/>
</dbReference>
<comment type="subcellular location">
    <subcellularLocation>
        <location evidence="1">Cell membrane</location>
        <topology evidence="1">Multi-pass membrane protein</topology>
    </subcellularLocation>
</comment>
<dbReference type="PANTHER" id="PTHR30472:SF24">
    <property type="entry name" value="FERRIC ENTEROBACTIN TRANSPORT SYSTEM PERMEASE PROTEIN FEPG"/>
    <property type="match status" value="1"/>
</dbReference>
<comment type="caution">
    <text evidence="9">The sequence shown here is derived from an EMBL/GenBank/DDBJ whole genome shotgun (WGS) entry which is preliminary data.</text>
</comment>
<keyword evidence="7 8" id="KW-0472">Membrane</keyword>
<dbReference type="InterPro" id="IPR037294">
    <property type="entry name" value="ABC_BtuC-like"/>
</dbReference>
<dbReference type="InterPro" id="IPR000522">
    <property type="entry name" value="ABC_transptr_permease_BtuC"/>
</dbReference>
<keyword evidence="6 8" id="KW-1133">Transmembrane helix</keyword>
<feature type="transmembrane region" description="Helical" evidence="8">
    <location>
        <begin position="324"/>
        <end position="343"/>
    </location>
</feature>
<keyword evidence="4" id="KW-1003">Cell membrane</keyword>
<comment type="similarity">
    <text evidence="2">Belongs to the binding-protein-dependent transport system permease family. FecCD subfamily.</text>
</comment>
<evidence type="ECO:0000256" key="7">
    <source>
        <dbReference type="ARBA" id="ARBA00023136"/>
    </source>
</evidence>
<dbReference type="PANTHER" id="PTHR30472">
    <property type="entry name" value="FERRIC ENTEROBACTIN TRANSPORT SYSTEM PERMEASE PROTEIN"/>
    <property type="match status" value="1"/>
</dbReference>
<evidence type="ECO:0000256" key="8">
    <source>
        <dbReference type="SAM" id="Phobius"/>
    </source>
</evidence>
<proteinExistence type="inferred from homology"/>
<reference evidence="9 10" key="1">
    <citation type="submission" date="2024-07" db="EMBL/GenBank/DDBJ databases">
        <authorList>
            <person name="Lee S."/>
            <person name="Kang M."/>
        </authorList>
    </citation>
    <scope>NUCLEOTIDE SEQUENCE [LARGE SCALE GENOMIC DNA]</scope>
    <source>
        <strain evidence="9 10">DS6</strain>
    </source>
</reference>
<keyword evidence="10" id="KW-1185">Reference proteome</keyword>
<sequence length="352" mass="35872">MTPRSLLERTPAAAPPVAVVRRARRGPRRRLALLAGGLTAVLVALFLLRVLGGDYIITVPDFVRILGGKDIPGASFILMESKLPRAVMAVLVGLAFGTAGAIFQSTLRNPLASPDMVGVSMGASAAAVFGIVVLGLSGTSLSAVAILGAVVVAAAIRLVAGPESGYRLVLVGVTAAAALLAVVQYLFTRADEYDAHAALRWLTGSLNAADWPTIRVLALCLLVLLPLVAWVARSQRVLELGPDVASGLGVTRAYADGLLLLAVLLTALGVAAAGPVAFVAFVSGPIARALNGGRTTLLGAALVGAIVMVGADHLAAYAIPDVNFPVGVVTGAFGAPFLLWLLASGRAGRRSS</sequence>
<gene>
    <name evidence="9" type="ORF">AB3X52_11345</name>
</gene>
<feature type="transmembrane region" description="Helical" evidence="8">
    <location>
        <begin position="143"/>
        <end position="160"/>
    </location>
</feature>
<organism evidence="9 10">
    <name type="scientific">Nocardioides eburneus</name>
    <dbReference type="NCBI Taxonomy" id="3231482"/>
    <lineage>
        <taxon>Bacteria</taxon>
        <taxon>Bacillati</taxon>
        <taxon>Actinomycetota</taxon>
        <taxon>Actinomycetes</taxon>
        <taxon>Propionibacteriales</taxon>
        <taxon>Nocardioidaceae</taxon>
        <taxon>Nocardioides</taxon>
    </lineage>
</organism>
<feature type="transmembrane region" description="Helical" evidence="8">
    <location>
        <begin position="116"/>
        <end position="136"/>
    </location>
</feature>
<protein>
    <submittedName>
        <fullName evidence="9">FecCD family ABC transporter permease</fullName>
    </submittedName>
</protein>
<dbReference type="SUPFAM" id="SSF81345">
    <property type="entry name" value="ABC transporter involved in vitamin B12 uptake, BtuC"/>
    <property type="match status" value="1"/>
</dbReference>
<dbReference type="RefSeq" id="WP_367994184.1">
    <property type="nucleotide sequence ID" value="NZ_JBFPJR010000017.1"/>
</dbReference>